<evidence type="ECO:0000313" key="2">
    <source>
        <dbReference type="EMBL" id="TKX20276.1"/>
    </source>
</evidence>
<reference evidence="2 3" key="1">
    <citation type="submission" date="2018-02" db="EMBL/GenBank/DDBJ databases">
        <title>Draft genome sequences of Elsinoe sp., causing black scab on jojoba.</title>
        <authorList>
            <person name="Stodart B."/>
            <person name="Jeffress S."/>
            <person name="Ash G."/>
            <person name="Arun Chinnappa K."/>
        </authorList>
    </citation>
    <scope>NUCLEOTIDE SEQUENCE [LARGE SCALE GENOMIC DNA]</scope>
    <source>
        <strain evidence="2 3">Hillstone_2</strain>
    </source>
</reference>
<gene>
    <name evidence="2" type="ORF">C1H76_7529</name>
</gene>
<protein>
    <submittedName>
        <fullName evidence="2">Uncharacterized protein</fullName>
    </submittedName>
</protein>
<dbReference type="Proteomes" id="UP000308133">
    <property type="component" value="Unassembled WGS sequence"/>
</dbReference>
<accession>A0A4U7AV07</accession>
<feature type="compositionally biased region" description="Low complexity" evidence="1">
    <location>
        <begin position="1"/>
        <end position="15"/>
    </location>
</feature>
<comment type="caution">
    <text evidence="2">The sequence shown here is derived from an EMBL/GenBank/DDBJ whole genome shotgun (WGS) entry which is preliminary data.</text>
</comment>
<dbReference type="AlphaFoldDB" id="A0A4U7AV07"/>
<organism evidence="2 3">
    <name type="scientific">Elsinoe australis</name>
    <dbReference type="NCBI Taxonomy" id="40998"/>
    <lineage>
        <taxon>Eukaryota</taxon>
        <taxon>Fungi</taxon>
        <taxon>Dikarya</taxon>
        <taxon>Ascomycota</taxon>
        <taxon>Pezizomycotina</taxon>
        <taxon>Dothideomycetes</taxon>
        <taxon>Dothideomycetidae</taxon>
        <taxon>Myriangiales</taxon>
        <taxon>Elsinoaceae</taxon>
        <taxon>Elsinoe</taxon>
    </lineage>
</organism>
<dbReference type="EMBL" id="PTQR01000094">
    <property type="protein sequence ID" value="TKX20276.1"/>
    <property type="molecule type" value="Genomic_DNA"/>
</dbReference>
<name>A0A4U7AV07_9PEZI</name>
<sequence>MPPVHIPSISHSPTHGPHPHQPPLTASPCISIRIHIFPNRITAIHICSHPRAPSIRMHPIHNPPFTPLPSCPTTHDLPSHVSFIGDPTIHILGTHIESFNAELEHPVAAATREPVGFADTAVIVCKVTVMHRMYTEIVL</sequence>
<evidence type="ECO:0000313" key="3">
    <source>
        <dbReference type="Proteomes" id="UP000308133"/>
    </source>
</evidence>
<evidence type="ECO:0000256" key="1">
    <source>
        <dbReference type="SAM" id="MobiDB-lite"/>
    </source>
</evidence>
<feature type="region of interest" description="Disordered" evidence="1">
    <location>
        <begin position="1"/>
        <end position="24"/>
    </location>
</feature>
<proteinExistence type="predicted"/>